<evidence type="ECO:0000256" key="2">
    <source>
        <dbReference type="ARBA" id="ARBA00007635"/>
    </source>
</evidence>
<dbReference type="OrthoDB" id="1728340at2759"/>
<feature type="transmembrane region" description="Helical" evidence="6">
    <location>
        <begin position="198"/>
        <end position="219"/>
    </location>
</feature>
<dbReference type="EMBL" id="CM018039">
    <property type="protein sequence ID" value="KAA8536507.1"/>
    <property type="molecule type" value="Genomic_DNA"/>
</dbReference>
<feature type="transmembrane region" description="Helical" evidence="6">
    <location>
        <begin position="225"/>
        <end position="244"/>
    </location>
</feature>
<evidence type="ECO:0000313" key="8">
    <source>
        <dbReference type="EMBL" id="KAA8536507.1"/>
    </source>
</evidence>
<evidence type="ECO:0000256" key="5">
    <source>
        <dbReference type="ARBA" id="ARBA00023136"/>
    </source>
</evidence>
<dbReference type="Proteomes" id="UP000325577">
    <property type="component" value="Linkage Group LG16"/>
</dbReference>
<dbReference type="GO" id="GO:0016020">
    <property type="term" value="C:membrane"/>
    <property type="evidence" value="ECO:0007669"/>
    <property type="project" value="UniProtKB-SubCell"/>
</dbReference>
<dbReference type="Pfam" id="PF00892">
    <property type="entry name" value="EamA"/>
    <property type="match status" value="1"/>
</dbReference>
<sequence length="330" mass="35669">MASMGKICNTVHGLKPTLLMVVVQLVMAGMNIFYKLAANDGMSLRVLVAYRFLLAAAFIVPLALYVERKSRPKLTWVVVCQAFLCGLFGLERLGLGTMAGKAKVVGTLMGIGGAMLLTFYKGEEIHIWSTHLDLLHQHGQGGHVKASQHPESGNRALGAFLVVCSCFSCAVWLIIQGILASGLMYTLTAWCVRMRGPLFASIFSPLMLILVAIAGSLVLDEKLHLGTIFGAILIVCGLYMVLWGKGKEMKRIAQLMPSKSSKESERIEIVLSSATENNSNGDSSGVMVVAPNNNSVSMATCDDTLDRDLSVKNKIGSEGEERISKFNLNV</sequence>
<comment type="similarity">
    <text evidence="2 6">Belongs to the drug/metabolite transporter (DMT) superfamily. Plant drug/metabolite exporter (P-DME) (TC 2.A.7.4) family.</text>
</comment>
<evidence type="ECO:0000256" key="3">
    <source>
        <dbReference type="ARBA" id="ARBA00022692"/>
    </source>
</evidence>
<dbReference type="InterPro" id="IPR000620">
    <property type="entry name" value="EamA_dom"/>
</dbReference>
<feature type="transmembrane region" description="Helical" evidence="6">
    <location>
        <begin position="157"/>
        <end position="186"/>
    </location>
</feature>
<keyword evidence="3 6" id="KW-0812">Transmembrane</keyword>
<evidence type="ECO:0000256" key="6">
    <source>
        <dbReference type="RuleBase" id="RU363077"/>
    </source>
</evidence>
<comment type="subcellular location">
    <subcellularLocation>
        <location evidence="1 6">Membrane</location>
        <topology evidence="1 6">Multi-pass membrane protein</topology>
    </subcellularLocation>
</comment>
<dbReference type="PANTHER" id="PTHR31218">
    <property type="entry name" value="WAT1-RELATED PROTEIN"/>
    <property type="match status" value="1"/>
</dbReference>
<keyword evidence="5 6" id="KW-0472">Membrane</keyword>
<evidence type="ECO:0000256" key="4">
    <source>
        <dbReference type="ARBA" id="ARBA00022989"/>
    </source>
</evidence>
<feature type="domain" description="EamA" evidence="7">
    <location>
        <begin position="171"/>
        <end position="242"/>
    </location>
</feature>
<dbReference type="InterPro" id="IPR030184">
    <property type="entry name" value="WAT1-related"/>
</dbReference>
<feature type="transmembrane region" description="Helical" evidence="6">
    <location>
        <begin position="46"/>
        <end position="66"/>
    </location>
</feature>
<organism evidence="8 9">
    <name type="scientific">Nyssa sinensis</name>
    <dbReference type="NCBI Taxonomy" id="561372"/>
    <lineage>
        <taxon>Eukaryota</taxon>
        <taxon>Viridiplantae</taxon>
        <taxon>Streptophyta</taxon>
        <taxon>Embryophyta</taxon>
        <taxon>Tracheophyta</taxon>
        <taxon>Spermatophyta</taxon>
        <taxon>Magnoliopsida</taxon>
        <taxon>eudicotyledons</taxon>
        <taxon>Gunneridae</taxon>
        <taxon>Pentapetalae</taxon>
        <taxon>asterids</taxon>
        <taxon>Cornales</taxon>
        <taxon>Nyssaceae</taxon>
        <taxon>Nyssa</taxon>
    </lineage>
</organism>
<feature type="transmembrane region" description="Helical" evidence="6">
    <location>
        <begin position="16"/>
        <end position="34"/>
    </location>
</feature>
<proteinExistence type="inferred from homology"/>
<protein>
    <recommendedName>
        <fullName evidence="6">WAT1-related protein</fullName>
    </recommendedName>
</protein>
<name>A0A5J5B3W4_9ASTE</name>
<keyword evidence="4 6" id="KW-1133">Transmembrane helix</keyword>
<reference evidence="8 9" key="1">
    <citation type="submission" date="2019-09" db="EMBL/GenBank/DDBJ databases">
        <title>A chromosome-level genome assembly of the Chinese tupelo Nyssa sinensis.</title>
        <authorList>
            <person name="Yang X."/>
            <person name="Kang M."/>
            <person name="Yang Y."/>
            <person name="Xiong H."/>
            <person name="Wang M."/>
            <person name="Zhang Z."/>
            <person name="Wang Z."/>
            <person name="Wu H."/>
            <person name="Ma T."/>
            <person name="Liu J."/>
            <person name="Xi Z."/>
        </authorList>
    </citation>
    <scope>NUCLEOTIDE SEQUENCE [LARGE SCALE GENOMIC DNA]</scope>
    <source>
        <strain evidence="8">J267</strain>
        <tissue evidence="8">Leaf</tissue>
    </source>
</reference>
<evidence type="ECO:0000256" key="1">
    <source>
        <dbReference type="ARBA" id="ARBA00004141"/>
    </source>
</evidence>
<keyword evidence="9" id="KW-1185">Reference proteome</keyword>
<evidence type="ECO:0000313" key="9">
    <source>
        <dbReference type="Proteomes" id="UP000325577"/>
    </source>
</evidence>
<accession>A0A5J5B3W4</accession>
<feature type="transmembrane region" description="Helical" evidence="6">
    <location>
        <begin position="72"/>
        <end position="90"/>
    </location>
</feature>
<evidence type="ECO:0000259" key="7">
    <source>
        <dbReference type="Pfam" id="PF00892"/>
    </source>
</evidence>
<dbReference type="InterPro" id="IPR037185">
    <property type="entry name" value="EmrE-like"/>
</dbReference>
<gene>
    <name evidence="8" type="ORF">F0562_028985</name>
</gene>
<dbReference type="GO" id="GO:0022857">
    <property type="term" value="F:transmembrane transporter activity"/>
    <property type="evidence" value="ECO:0007669"/>
    <property type="project" value="InterPro"/>
</dbReference>
<dbReference type="SUPFAM" id="SSF103481">
    <property type="entry name" value="Multidrug resistance efflux transporter EmrE"/>
    <property type="match status" value="1"/>
</dbReference>
<dbReference type="AlphaFoldDB" id="A0A5J5B3W4"/>